<feature type="non-terminal residue" evidence="1">
    <location>
        <position position="52"/>
    </location>
</feature>
<dbReference type="SUPFAM" id="SSF52833">
    <property type="entry name" value="Thioredoxin-like"/>
    <property type="match status" value="1"/>
</dbReference>
<dbReference type="Gene3D" id="3.40.30.10">
    <property type="entry name" value="Glutaredoxin"/>
    <property type="match status" value="1"/>
</dbReference>
<evidence type="ECO:0008006" key="2">
    <source>
        <dbReference type="Google" id="ProtNLM"/>
    </source>
</evidence>
<accession>X0Z8V3</accession>
<gene>
    <name evidence="1" type="ORF">S01H1_80066</name>
</gene>
<protein>
    <recommendedName>
        <fullName evidence="2">Glutaredoxin domain-containing protein</fullName>
    </recommendedName>
</protein>
<dbReference type="AlphaFoldDB" id="X0Z8V3"/>
<dbReference type="EMBL" id="BARS01054030">
    <property type="protein sequence ID" value="GAG44921.1"/>
    <property type="molecule type" value="Genomic_DNA"/>
</dbReference>
<name>X0Z8V3_9ZZZZ</name>
<organism evidence="1">
    <name type="scientific">marine sediment metagenome</name>
    <dbReference type="NCBI Taxonomy" id="412755"/>
    <lineage>
        <taxon>unclassified sequences</taxon>
        <taxon>metagenomes</taxon>
        <taxon>ecological metagenomes</taxon>
    </lineage>
</organism>
<reference evidence="1" key="1">
    <citation type="journal article" date="2014" name="Front. Microbiol.">
        <title>High frequency of phylogenetically diverse reductive dehalogenase-homologous genes in deep subseafloor sedimentary metagenomes.</title>
        <authorList>
            <person name="Kawai M."/>
            <person name="Futagami T."/>
            <person name="Toyoda A."/>
            <person name="Takaki Y."/>
            <person name="Nishi S."/>
            <person name="Hori S."/>
            <person name="Arai W."/>
            <person name="Tsubouchi T."/>
            <person name="Morono Y."/>
            <person name="Uchiyama I."/>
            <person name="Ito T."/>
            <person name="Fujiyama A."/>
            <person name="Inagaki F."/>
            <person name="Takami H."/>
        </authorList>
    </citation>
    <scope>NUCLEOTIDE SEQUENCE</scope>
    <source>
        <strain evidence="1">Expedition CK06-06</strain>
    </source>
</reference>
<comment type="caution">
    <text evidence="1">The sequence shown here is derived from an EMBL/GenBank/DDBJ whole genome shotgun (WGS) entry which is preliminary data.</text>
</comment>
<evidence type="ECO:0000313" key="1">
    <source>
        <dbReference type="EMBL" id="GAG44921.1"/>
    </source>
</evidence>
<proteinExistence type="predicted"/>
<dbReference type="InterPro" id="IPR036249">
    <property type="entry name" value="Thioredoxin-like_sf"/>
</dbReference>
<sequence length="52" mass="6321">MQYIMFTYPNCTQCEALKTYMNANSYKVQEYNLIQKDSKMKIREFLDVLKKD</sequence>